<dbReference type="AlphaFoldDB" id="A0A6A6IQN9"/>
<dbReference type="GeneID" id="54579967"/>
<evidence type="ECO:0000313" key="6">
    <source>
        <dbReference type="Proteomes" id="UP000800094"/>
    </source>
</evidence>
<dbReference type="OrthoDB" id="10690323at2759"/>
<gene>
    <name evidence="5" type="ORF">BU26DRAFT_502467</name>
</gene>
<feature type="coiled-coil region" evidence="2">
    <location>
        <begin position="112"/>
        <end position="174"/>
    </location>
</feature>
<feature type="coiled-coil region" evidence="2">
    <location>
        <begin position="210"/>
        <end position="244"/>
    </location>
</feature>
<proteinExistence type="predicted"/>
<evidence type="ECO:0000259" key="4">
    <source>
        <dbReference type="PROSITE" id="PS51319"/>
    </source>
</evidence>
<dbReference type="InterPro" id="IPR017923">
    <property type="entry name" value="TFIIS_N"/>
</dbReference>
<dbReference type="EMBL" id="ML987192">
    <property type="protein sequence ID" value="KAF2251890.1"/>
    <property type="molecule type" value="Genomic_DNA"/>
</dbReference>
<evidence type="ECO:0000256" key="1">
    <source>
        <dbReference type="PROSITE-ProRule" id="PRU00649"/>
    </source>
</evidence>
<dbReference type="RefSeq" id="XP_033686894.1">
    <property type="nucleotide sequence ID" value="XM_033826637.1"/>
</dbReference>
<evidence type="ECO:0000256" key="3">
    <source>
        <dbReference type="SAM" id="MobiDB-lite"/>
    </source>
</evidence>
<dbReference type="Proteomes" id="UP000800094">
    <property type="component" value="Unassembled WGS sequence"/>
</dbReference>
<feature type="region of interest" description="Disordered" evidence="3">
    <location>
        <begin position="46"/>
        <end position="91"/>
    </location>
</feature>
<feature type="compositionally biased region" description="Basic and acidic residues" evidence="3">
    <location>
        <begin position="512"/>
        <end position="530"/>
    </location>
</feature>
<sequence length="671" mass="74033">MRPSDTILDSTGIVEAVGGLCHHEDTLVRRLAEALSKEWKRTRALGGALPAENQEDASGPQALSLTNSGAPGAVGHPSVQLGSPQQPAPPFAAEGEVEAAIAIHRRTRDTQVAIVNEESQKAEADVRSFEELFTWMQQFANIDAVSLRALQGNLSGLREHIRRFSEELNKLIQANYDLRIAIIQKESDVRRAESDLAGLRGLAYVDRQQLEEKTCELSQCRQLLQAAKGELERKEQEIVRLTSESQKAGDIKPNAAEVPQYFQPLGEAVVRGKAEQMLRDQLAGVQKQFHSACVQLRNAREKATSQESTISDLQAELSNLQSAMTTQANDMARQAQEAQAKMRTLESQLMWAQEDLQNQRTIDDLRSEARSREVDLENRKNEIVKLKQKLRQRTTRDPNTLRSADEEMQAENIRLSDELYELQQQLQAKDRELEDVKKQKEEALKGNPRRSEIALSEPVIVRTGEGTTADEHIDILIQQCRAELTIAEKQLEDTKGSRAEVSVELTRLKPEWDKLNQSRMERGRQRRQDGGSEGASNPPQPAEGEAPPTQTPISSLPASDAPPASGLSPPVASESIPSTPAPLSLTDTAHPPSTTTNNESSYAAAVKKPAVQHVGVLKITAPAQPVKKGNTQRAADGSLLTGHESAQHGKGKKAFETLARKEKERHNATRK</sequence>
<feature type="region of interest" description="Disordered" evidence="3">
    <location>
        <begin position="512"/>
        <end position="606"/>
    </location>
</feature>
<feature type="region of interest" description="Disordered" evidence="3">
    <location>
        <begin position="389"/>
        <end position="408"/>
    </location>
</feature>
<organism evidence="5 6">
    <name type="scientific">Trematosphaeria pertusa</name>
    <dbReference type="NCBI Taxonomy" id="390896"/>
    <lineage>
        <taxon>Eukaryota</taxon>
        <taxon>Fungi</taxon>
        <taxon>Dikarya</taxon>
        <taxon>Ascomycota</taxon>
        <taxon>Pezizomycotina</taxon>
        <taxon>Dothideomycetes</taxon>
        <taxon>Pleosporomycetidae</taxon>
        <taxon>Pleosporales</taxon>
        <taxon>Massarineae</taxon>
        <taxon>Trematosphaeriaceae</taxon>
        <taxon>Trematosphaeria</taxon>
    </lineage>
</organism>
<feature type="compositionally biased region" description="Basic and acidic residues" evidence="3">
    <location>
        <begin position="653"/>
        <end position="671"/>
    </location>
</feature>
<feature type="domain" description="TFIIS N-terminal" evidence="4">
    <location>
        <begin position="1"/>
        <end position="46"/>
    </location>
</feature>
<feature type="compositionally biased region" description="Low complexity" evidence="3">
    <location>
        <begin position="554"/>
        <end position="570"/>
    </location>
</feature>
<dbReference type="PROSITE" id="PS51319">
    <property type="entry name" value="TFIIS_N"/>
    <property type="match status" value="1"/>
</dbReference>
<feature type="region of interest" description="Disordered" evidence="3">
    <location>
        <begin position="621"/>
        <end position="671"/>
    </location>
</feature>
<reference evidence="5" key="1">
    <citation type="journal article" date="2020" name="Stud. Mycol.">
        <title>101 Dothideomycetes genomes: a test case for predicting lifestyles and emergence of pathogens.</title>
        <authorList>
            <person name="Haridas S."/>
            <person name="Albert R."/>
            <person name="Binder M."/>
            <person name="Bloem J."/>
            <person name="Labutti K."/>
            <person name="Salamov A."/>
            <person name="Andreopoulos B."/>
            <person name="Baker S."/>
            <person name="Barry K."/>
            <person name="Bills G."/>
            <person name="Bluhm B."/>
            <person name="Cannon C."/>
            <person name="Castanera R."/>
            <person name="Culley D."/>
            <person name="Daum C."/>
            <person name="Ezra D."/>
            <person name="Gonzalez J."/>
            <person name="Henrissat B."/>
            <person name="Kuo A."/>
            <person name="Liang C."/>
            <person name="Lipzen A."/>
            <person name="Lutzoni F."/>
            <person name="Magnuson J."/>
            <person name="Mondo S."/>
            <person name="Nolan M."/>
            <person name="Ohm R."/>
            <person name="Pangilinan J."/>
            <person name="Park H.-J."/>
            <person name="Ramirez L."/>
            <person name="Alfaro M."/>
            <person name="Sun H."/>
            <person name="Tritt A."/>
            <person name="Yoshinaga Y."/>
            <person name="Zwiers L.-H."/>
            <person name="Turgeon B."/>
            <person name="Goodwin S."/>
            <person name="Spatafora J."/>
            <person name="Crous P."/>
            <person name="Grigoriev I."/>
        </authorList>
    </citation>
    <scope>NUCLEOTIDE SEQUENCE</scope>
    <source>
        <strain evidence="5">CBS 122368</strain>
    </source>
</reference>
<keyword evidence="1" id="KW-0539">Nucleus</keyword>
<evidence type="ECO:0000313" key="5">
    <source>
        <dbReference type="EMBL" id="KAF2251890.1"/>
    </source>
</evidence>
<accession>A0A6A6IQN9</accession>
<comment type="subcellular location">
    <subcellularLocation>
        <location evidence="1">Nucleus</location>
    </subcellularLocation>
</comment>
<feature type="compositionally biased region" description="Polar residues" evidence="3">
    <location>
        <begin position="585"/>
        <end position="601"/>
    </location>
</feature>
<keyword evidence="6" id="KW-1185">Reference proteome</keyword>
<keyword evidence="2" id="KW-0175">Coiled coil</keyword>
<dbReference type="SUPFAM" id="SSF47676">
    <property type="entry name" value="Conserved domain common to transcription factors TFIIS, elongin A, CRSP70"/>
    <property type="match status" value="1"/>
</dbReference>
<protein>
    <recommendedName>
        <fullName evidence="4">TFIIS N-terminal domain-containing protein</fullName>
    </recommendedName>
</protein>
<feature type="region of interest" description="Disordered" evidence="3">
    <location>
        <begin position="431"/>
        <end position="450"/>
    </location>
</feature>
<name>A0A6A6IQN9_9PLEO</name>
<evidence type="ECO:0000256" key="2">
    <source>
        <dbReference type="SAM" id="Coils"/>
    </source>
</evidence>
<dbReference type="InterPro" id="IPR035441">
    <property type="entry name" value="TFIIS/LEDGF_dom_sf"/>
</dbReference>
<dbReference type="GO" id="GO:0005634">
    <property type="term" value="C:nucleus"/>
    <property type="evidence" value="ECO:0007669"/>
    <property type="project" value="UniProtKB-SubCell"/>
</dbReference>
<dbReference type="Pfam" id="PF08711">
    <property type="entry name" value="Med26"/>
    <property type="match status" value="1"/>
</dbReference>